<keyword evidence="2" id="KW-1133">Transmembrane helix</keyword>
<dbReference type="Proteomes" id="UP000785679">
    <property type="component" value="Unassembled WGS sequence"/>
</dbReference>
<evidence type="ECO:0000256" key="1">
    <source>
        <dbReference type="SAM" id="MobiDB-lite"/>
    </source>
</evidence>
<feature type="region of interest" description="Disordered" evidence="1">
    <location>
        <begin position="447"/>
        <end position="482"/>
    </location>
</feature>
<dbReference type="OrthoDB" id="10565109at2759"/>
<name>A0A8J8P2J2_HALGN</name>
<dbReference type="EMBL" id="RRYP01001599">
    <property type="protein sequence ID" value="TNV85723.1"/>
    <property type="molecule type" value="Genomic_DNA"/>
</dbReference>
<evidence type="ECO:0000313" key="4">
    <source>
        <dbReference type="Proteomes" id="UP000785679"/>
    </source>
</evidence>
<evidence type="ECO:0000313" key="3">
    <source>
        <dbReference type="EMBL" id="TNV85723.1"/>
    </source>
</evidence>
<feature type="compositionally biased region" description="Acidic residues" evidence="1">
    <location>
        <begin position="463"/>
        <end position="482"/>
    </location>
</feature>
<reference evidence="3" key="1">
    <citation type="submission" date="2019-06" db="EMBL/GenBank/DDBJ databases">
        <authorList>
            <person name="Zheng W."/>
        </authorList>
    </citation>
    <scope>NUCLEOTIDE SEQUENCE</scope>
    <source>
        <strain evidence="3">QDHG01</strain>
    </source>
</reference>
<keyword evidence="2" id="KW-0472">Membrane</keyword>
<feature type="transmembrane region" description="Helical" evidence="2">
    <location>
        <begin position="116"/>
        <end position="134"/>
    </location>
</feature>
<keyword evidence="2" id="KW-0812">Transmembrane</keyword>
<evidence type="ECO:0000256" key="2">
    <source>
        <dbReference type="SAM" id="Phobius"/>
    </source>
</evidence>
<protein>
    <submittedName>
        <fullName evidence="3">Uncharacterized protein</fullName>
    </submittedName>
</protein>
<sequence length="482" mass="57627">MDYKKLGLKPSLADLDTQIKKKQAYLIVRVVDMTRFDSMVVLNPNRDVIEDRRKKQGYSLKEIKTVMTRMKLLIFCYEWLKTVDREVVYFDYPRYSAMWYFCLMFFTYYFDPAYLLSYLTLWMLILVLSHSDFWRAHIKPILKRYFFNDTLRNAMLFETHSVRTSNEIYEDKTQQELREEQGKIKEIHKDYNIKDKNMYAKLRDLKRGSTGTLNAMDSVCDAYEKTKNLIRWEQKRMTFFFSLFAFALFLIVTFFPLRTLIMVYLTYKFNRGREYHKRRVRNNREVLLIEYNNFLEDNKALLLRSQVAPTNSTPVQQQAAVAAGSGHLGEKWEVIIGKAMTYKVFEQKLYAHFQDSLKLFFPKDILRKCETPLELIEFVSKVKDTLRLQETFRGRVSDRNEWHLLNNPNVSRRSLPAYRYLYNFIMNRVPSDLYRVKNPKLEVNNNAGRKMDQSANPLIMEGITEDPKEDQEEDVNQEEEGQ</sequence>
<comment type="caution">
    <text evidence="3">The sequence shown here is derived from an EMBL/GenBank/DDBJ whole genome shotgun (WGS) entry which is preliminary data.</text>
</comment>
<gene>
    <name evidence="3" type="ORF">FGO68_gene9045</name>
</gene>
<proteinExistence type="predicted"/>
<keyword evidence="4" id="KW-1185">Reference proteome</keyword>
<organism evidence="3 4">
    <name type="scientific">Halteria grandinella</name>
    <dbReference type="NCBI Taxonomy" id="5974"/>
    <lineage>
        <taxon>Eukaryota</taxon>
        <taxon>Sar</taxon>
        <taxon>Alveolata</taxon>
        <taxon>Ciliophora</taxon>
        <taxon>Intramacronucleata</taxon>
        <taxon>Spirotrichea</taxon>
        <taxon>Stichotrichia</taxon>
        <taxon>Sporadotrichida</taxon>
        <taxon>Halteriidae</taxon>
        <taxon>Halteria</taxon>
    </lineage>
</organism>
<dbReference type="AlphaFoldDB" id="A0A8J8P2J2"/>
<feature type="transmembrane region" description="Helical" evidence="2">
    <location>
        <begin position="239"/>
        <end position="267"/>
    </location>
</feature>
<accession>A0A8J8P2J2</accession>